<keyword evidence="1" id="KW-0489">Methyltransferase</keyword>
<dbReference type="Proteomes" id="UP001596410">
    <property type="component" value="Unassembled WGS sequence"/>
</dbReference>
<dbReference type="SUPFAM" id="SSF53335">
    <property type="entry name" value="S-adenosyl-L-methionine-dependent methyltransferases"/>
    <property type="match status" value="1"/>
</dbReference>
<gene>
    <name evidence="1" type="ORF">ACFQIC_20380</name>
</gene>
<evidence type="ECO:0000313" key="1">
    <source>
        <dbReference type="EMBL" id="MFC7064154.1"/>
    </source>
</evidence>
<comment type="caution">
    <text evidence="1">The sequence shown here is derived from an EMBL/GenBank/DDBJ whole genome shotgun (WGS) entry which is preliminary data.</text>
</comment>
<dbReference type="InterPro" id="IPR029063">
    <property type="entry name" value="SAM-dependent_MTases_sf"/>
</dbReference>
<evidence type="ECO:0000313" key="2">
    <source>
        <dbReference type="Proteomes" id="UP001596410"/>
    </source>
</evidence>
<name>A0ABW2EP59_9BACI</name>
<keyword evidence="2" id="KW-1185">Reference proteome</keyword>
<reference evidence="2" key="1">
    <citation type="journal article" date="2019" name="Int. J. Syst. Evol. Microbiol.">
        <title>The Global Catalogue of Microorganisms (GCM) 10K type strain sequencing project: providing services to taxonomists for standard genome sequencing and annotation.</title>
        <authorList>
            <consortium name="The Broad Institute Genomics Platform"/>
            <consortium name="The Broad Institute Genome Sequencing Center for Infectious Disease"/>
            <person name="Wu L."/>
            <person name="Ma J."/>
        </authorList>
    </citation>
    <scope>NUCLEOTIDE SEQUENCE [LARGE SCALE GENOMIC DNA]</scope>
    <source>
        <strain evidence="2">CGMCC 4.1621</strain>
    </source>
</reference>
<accession>A0ABW2EP59</accession>
<organism evidence="1 2">
    <name type="scientific">Halobacillus seohaensis</name>
    <dbReference type="NCBI Taxonomy" id="447421"/>
    <lineage>
        <taxon>Bacteria</taxon>
        <taxon>Bacillati</taxon>
        <taxon>Bacillota</taxon>
        <taxon>Bacilli</taxon>
        <taxon>Bacillales</taxon>
        <taxon>Bacillaceae</taxon>
        <taxon>Halobacillus</taxon>
    </lineage>
</organism>
<sequence length="235" mass="27556">MSRVEQNTKLDLEKIIFIGRTYEEYMDMFYLSEEFLKGKKILDCPAGACSFTAIGQKIGLDVTACDIAYDHSVKALKNKGLEDIDHAMEHMEKAKNNYIWDYFKGIDELRRHRQSALNDCANDMIEHTQNYIPVTLPSLPFKDEEFDILLSAHFLFMYADRLNYSFHIETLKELLRVTKEEIRIFPLVDLNGNKYNHLAKFKDYLTENGCTIEKVSVRYEFQSDANSMLKIRKNY</sequence>
<protein>
    <submittedName>
        <fullName evidence="1">SAM-dependent methyltransferase</fullName>
    </submittedName>
</protein>
<dbReference type="EMBL" id="JBHSZV010000066">
    <property type="protein sequence ID" value="MFC7064154.1"/>
    <property type="molecule type" value="Genomic_DNA"/>
</dbReference>
<dbReference type="Gene3D" id="3.40.50.150">
    <property type="entry name" value="Vaccinia Virus protein VP39"/>
    <property type="match status" value="1"/>
</dbReference>
<keyword evidence="1" id="KW-0808">Transferase</keyword>
<dbReference type="GO" id="GO:0008168">
    <property type="term" value="F:methyltransferase activity"/>
    <property type="evidence" value="ECO:0007669"/>
    <property type="project" value="UniProtKB-KW"/>
</dbReference>
<proteinExistence type="predicted"/>
<dbReference type="GO" id="GO:0032259">
    <property type="term" value="P:methylation"/>
    <property type="evidence" value="ECO:0007669"/>
    <property type="project" value="UniProtKB-KW"/>
</dbReference>
<dbReference type="RefSeq" id="WP_204712262.1">
    <property type="nucleotide sequence ID" value="NZ_JBHSZV010000066.1"/>
</dbReference>